<dbReference type="GO" id="GO:0007023">
    <property type="term" value="P:post-chaperonin tubulin folding pathway"/>
    <property type="evidence" value="ECO:0007669"/>
    <property type="project" value="InterPro"/>
</dbReference>
<dbReference type="Pfam" id="PF25767">
    <property type="entry name" value="ARM_TBCD_2nd"/>
    <property type="match status" value="1"/>
</dbReference>
<dbReference type="Pfam" id="PF12612">
    <property type="entry name" value="TFCD_C"/>
    <property type="match status" value="1"/>
</dbReference>
<organism evidence="4 5">
    <name type="scientific">Sclerotinia sclerotiorum (strain ATCC 18683 / 1980 / Ss-1)</name>
    <name type="common">White mold</name>
    <name type="synonym">Whetzelinia sclerotiorum</name>
    <dbReference type="NCBI Taxonomy" id="665079"/>
    <lineage>
        <taxon>Eukaryota</taxon>
        <taxon>Fungi</taxon>
        <taxon>Dikarya</taxon>
        <taxon>Ascomycota</taxon>
        <taxon>Pezizomycotina</taxon>
        <taxon>Leotiomycetes</taxon>
        <taxon>Helotiales</taxon>
        <taxon>Sclerotiniaceae</taxon>
        <taxon>Sclerotinia</taxon>
    </lineage>
</organism>
<dbReference type="Gene3D" id="1.25.10.10">
    <property type="entry name" value="Leucine-rich Repeat Variant"/>
    <property type="match status" value="1"/>
</dbReference>
<evidence type="ECO:0000259" key="2">
    <source>
        <dbReference type="Pfam" id="PF12612"/>
    </source>
</evidence>
<dbReference type="AlphaFoldDB" id="A0A1D9Q2C7"/>
<gene>
    <name evidence="4" type="ORF">sscle_04g038800</name>
</gene>
<name>A0A1D9Q2C7_SCLS1</name>
<feature type="domain" description="Tubulin-folding cofactor D ARM repeats" evidence="3">
    <location>
        <begin position="347"/>
        <end position="535"/>
    </location>
</feature>
<sequence length="1246" mass="139989">MDAADDDKDVRLQRESGELLEDFEKSLHPFLHNVTNKGQLRRRVRTRETDRLAALLDNFQELPQLLDPHLQKLIPILANAFIASISKPPSKTPPAHTQLLMPLSKAICRLLYTFCKVRGEKVIVQFLNTDVKLIDLLLSAIEKGTWINIDACENPVEEVWGWEERYITLLWLSQSLMAPFALNSLSSTPPPRDAKLYLAHFKLPANTPGVVLRSIALAVKYLSSSGKEKDAAKILLVRVVLLKDMQDLGVLNSSITWATSVLKSVNENRNIHYINGVLSFFAGILKSSTGTAYMDSGLEPVFYAVSNFVESSDRFSKEVQSSAVARKFIIKIFRGIALLNLRPSFTTIDDILSDCVDFMLQSLLDPSTPVRLAASKALSVVILKVQPEHAYEFVLAIFEMLEAFPTTDVLNWHGQILTLSHLLYRHAAPPELLDKVIVFLLKALSFEGKSSSGSSIGTNVRDAACFGIWALARRYPTAELQDIDIKSEGFSHSMNTSSTIQTLATHLVVSACLDPAGNIRRGASAALQELIGRHPNTIIEALELVQIVDYHAVALRSRAILEVAVSASSLAYKTDSGESWHHYGEALLEALRGWRGVGDADLVTRRNCAEAFRLINFPEKNGKTPNTYKDSYDTICSLDQQLNDLTVRQTNERHGLLLFIAAAILECPKFHEREDYAVSFQVYSDRILNMLTSYISNITSVSSPQSWRRPDLMAEAVACVIFHCFRIFGIMVMFKMPGAPSVSSDISKWLDDSKTRKVLMFEYEEPYAEHMISTSGHQTVAEVLAHTMDEFDSSDTQHDSSVQNELKHHDIEKARGNILNFPLLVRSFIGHFIDTGSEELVTLLTACHRRSFFWYSAGHRNSLIDRMLLSMQKTQLTFSMLLISYSLSQNNSNDQMNKISVALHESWKSTIGKRIYDIKTRLALLPYISKESKALNSSIIGFWDIVSHGLDDYHTDPAQGDIGSRVRLEAIKGAAAIFLSTDLRSDSANMKIFSTMFGKLLRLSTEKLDKVRTEAKKALLVILPSLVSRSDTLSFEQSSISSYEHFRFMLDLQTGDRLTRNTTTKEFQWLPSWTDKLLEGYVTSAHGGTEDLRRVSTAALIAFCDEKAENREFIGAALVRNLETHHRKNEKVIVGTLEIIALLLDMGLLFKNYTAEQYQTLCEQIAKETNSSRIDKCKAAIKCFGRLALVYPETINDFLLSMLVHKFPGIRDAVVDELWDLGFVSVKRIDFKDVKREGDLRSLITR</sequence>
<feature type="domain" description="Tubulin-folding cofactor D C-terminal" evidence="2">
    <location>
        <begin position="996"/>
        <end position="1172"/>
    </location>
</feature>
<accession>A0A1D9Q2C7</accession>
<dbReference type="Pfam" id="PF23579">
    <property type="entry name" value="ARM_TBCD"/>
    <property type="match status" value="1"/>
</dbReference>
<keyword evidence="1" id="KW-0143">Chaperone</keyword>
<evidence type="ECO:0000256" key="1">
    <source>
        <dbReference type="ARBA" id="ARBA00023186"/>
    </source>
</evidence>
<evidence type="ECO:0000313" key="4">
    <source>
        <dbReference type="EMBL" id="APA09110.1"/>
    </source>
</evidence>
<dbReference type="InterPro" id="IPR033162">
    <property type="entry name" value="TBCD"/>
</dbReference>
<dbReference type="SUPFAM" id="SSF48371">
    <property type="entry name" value="ARM repeat"/>
    <property type="match status" value="2"/>
</dbReference>
<dbReference type="GO" id="GO:0048487">
    <property type="term" value="F:beta-tubulin binding"/>
    <property type="evidence" value="ECO:0007669"/>
    <property type="project" value="InterPro"/>
</dbReference>
<dbReference type="InterPro" id="IPR058033">
    <property type="entry name" value="ARM_TBCD_2nd"/>
</dbReference>
<dbReference type="OrthoDB" id="10253476at2759"/>
<dbReference type="GO" id="GO:0005096">
    <property type="term" value="F:GTPase activator activity"/>
    <property type="evidence" value="ECO:0007669"/>
    <property type="project" value="InterPro"/>
</dbReference>
<dbReference type="InterPro" id="IPR011989">
    <property type="entry name" value="ARM-like"/>
</dbReference>
<evidence type="ECO:0000259" key="3">
    <source>
        <dbReference type="Pfam" id="PF25767"/>
    </source>
</evidence>
<dbReference type="EMBL" id="CP017817">
    <property type="protein sequence ID" value="APA09110.1"/>
    <property type="molecule type" value="Genomic_DNA"/>
</dbReference>
<dbReference type="PANTHER" id="PTHR12658:SF0">
    <property type="entry name" value="TUBULIN-SPECIFIC CHAPERONE D"/>
    <property type="match status" value="1"/>
</dbReference>
<dbReference type="FunFam" id="1.25.10.10:FF:001658">
    <property type="entry name" value="Uncharacterized protein"/>
    <property type="match status" value="1"/>
</dbReference>
<evidence type="ECO:0000313" key="5">
    <source>
        <dbReference type="Proteomes" id="UP000177798"/>
    </source>
</evidence>
<dbReference type="Proteomes" id="UP000177798">
    <property type="component" value="Chromosome 4"/>
</dbReference>
<dbReference type="GO" id="GO:0007021">
    <property type="term" value="P:tubulin complex assembly"/>
    <property type="evidence" value="ECO:0007669"/>
    <property type="project" value="InterPro"/>
</dbReference>
<dbReference type="InterPro" id="IPR022577">
    <property type="entry name" value="TBCD_C"/>
</dbReference>
<dbReference type="VEuPathDB" id="FungiDB:sscle_04g038800"/>
<protein>
    <submittedName>
        <fullName evidence="4">Uncharacterized protein</fullName>
    </submittedName>
</protein>
<reference evidence="5" key="1">
    <citation type="journal article" date="2017" name="Genome Biol. Evol.">
        <title>The complete genome sequence of the phytopathogenic fungus Sclerotinia sclerotiorum reveals insights into the genome architecture of broad host range pathogens.</title>
        <authorList>
            <person name="Derbyshire M."/>
            <person name="Denton-Giles M."/>
            <person name="Hegedus D."/>
            <person name="Seifbarghy S."/>
            <person name="Rollins J."/>
            <person name="van Kan J."/>
            <person name="Seidl M.F."/>
            <person name="Faino L."/>
            <person name="Mbengue M."/>
            <person name="Navaud O."/>
            <person name="Raffaele S."/>
            <person name="Hammond-Kosack K."/>
            <person name="Heard S."/>
            <person name="Oliver R."/>
        </authorList>
    </citation>
    <scope>NUCLEOTIDE SEQUENCE [LARGE SCALE GENOMIC DNA]</scope>
    <source>
        <strain evidence="5">ATCC 18683 / 1980 / Ss-1</strain>
    </source>
</reference>
<dbReference type="PANTHER" id="PTHR12658">
    <property type="entry name" value="BETA-TUBULIN COFACTOR D"/>
    <property type="match status" value="1"/>
</dbReference>
<proteinExistence type="predicted"/>
<dbReference type="InterPro" id="IPR016024">
    <property type="entry name" value="ARM-type_fold"/>
</dbReference>